<evidence type="ECO:0000313" key="1">
    <source>
        <dbReference type="EMBL" id="KAI4375597.1"/>
    </source>
</evidence>
<accession>A0ACB9R989</accession>
<evidence type="ECO:0000313" key="2">
    <source>
        <dbReference type="Proteomes" id="UP001057402"/>
    </source>
</evidence>
<protein>
    <submittedName>
        <fullName evidence="1">Uncharacterized protein</fullName>
    </submittedName>
</protein>
<organism evidence="1 2">
    <name type="scientific">Melastoma candidum</name>
    <dbReference type="NCBI Taxonomy" id="119954"/>
    <lineage>
        <taxon>Eukaryota</taxon>
        <taxon>Viridiplantae</taxon>
        <taxon>Streptophyta</taxon>
        <taxon>Embryophyta</taxon>
        <taxon>Tracheophyta</taxon>
        <taxon>Spermatophyta</taxon>
        <taxon>Magnoliopsida</taxon>
        <taxon>eudicotyledons</taxon>
        <taxon>Gunneridae</taxon>
        <taxon>Pentapetalae</taxon>
        <taxon>rosids</taxon>
        <taxon>malvids</taxon>
        <taxon>Myrtales</taxon>
        <taxon>Melastomataceae</taxon>
        <taxon>Melastomatoideae</taxon>
        <taxon>Melastomateae</taxon>
        <taxon>Melastoma</taxon>
    </lineage>
</organism>
<sequence length="178" mass="19999">MAQPRALAHIHSDVGRHAFPCEVRLHGGNDRVGIPVIDQSVLVWGGPDEKSRMIRNLGMACQEWGFFMVINHGVPEGLMGAMEAVTREFFDLPEEEKRKYEGKGLVDAVRYGTSFGSGHMFFWRDFVKVLVRPKFHSPSKPQGFGDLLAEYCEKMHDMGKVLLKGISESLGLDTEHIN</sequence>
<name>A0ACB9R989_9MYRT</name>
<keyword evidence="2" id="KW-1185">Reference proteome</keyword>
<gene>
    <name evidence="1" type="ORF">MLD38_013450</name>
</gene>
<dbReference type="EMBL" id="CM042883">
    <property type="protein sequence ID" value="KAI4375597.1"/>
    <property type="molecule type" value="Genomic_DNA"/>
</dbReference>
<reference evidence="2" key="1">
    <citation type="journal article" date="2023" name="Front. Plant Sci.">
        <title>Chromosomal-level genome assembly of Melastoma candidum provides insights into trichome evolution.</title>
        <authorList>
            <person name="Zhong Y."/>
            <person name="Wu W."/>
            <person name="Sun C."/>
            <person name="Zou P."/>
            <person name="Liu Y."/>
            <person name="Dai S."/>
            <person name="Zhou R."/>
        </authorList>
    </citation>
    <scope>NUCLEOTIDE SEQUENCE [LARGE SCALE GENOMIC DNA]</scope>
</reference>
<proteinExistence type="predicted"/>
<comment type="caution">
    <text evidence="1">The sequence shown here is derived from an EMBL/GenBank/DDBJ whole genome shotgun (WGS) entry which is preliminary data.</text>
</comment>
<dbReference type="Proteomes" id="UP001057402">
    <property type="component" value="Chromosome 4"/>
</dbReference>